<dbReference type="InterPro" id="IPR003439">
    <property type="entry name" value="ABC_transporter-like_ATP-bd"/>
</dbReference>
<dbReference type="SMART" id="SM00382">
    <property type="entry name" value="AAA"/>
    <property type="match status" value="1"/>
</dbReference>
<comment type="caution">
    <text evidence="6">The sequence shown here is derived from an EMBL/GenBank/DDBJ whole genome shotgun (WGS) entry which is preliminary data.</text>
</comment>
<evidence type="ECO:0000256" key="3">
    <source>
        <dbReference type="ARBA" id="ARBA00022741"/>
    </source>
</evidence>
<dbReference type="EMBL" id="JBIUZV010000002">
    <property type="protein sequence ID" value="MFJ3044838.1"/>
    <property type="molecule type" value="Genomic_DNA"/>
</dbReference>
<keyword evidence="2" id="KW-0472">Membrane</keyword>
<evidence type="ECO:0000256" key="4">
    <source>
        <dbReference type="ARBA" id="ARBA00022840"/>
    </source>
</evidence>
<proteinExistence type="predicted"/>
<dbReference type="CDD" id="cd03219">
    <property type="entry name" value="ABC_Mj1267_LivG_branched"/>
    <property type="match status" value="1"/>
</dbReference>
<dbReference type="PANTHER" id="PTHR45772">
    <property type="entry name" value="CONSERVED COMPONENT OF ABC TRANSPORTER FOR NATURAL AMINO ACIDS-RELATED"/>
    <property type="match status" value="1"/>
</dbReference>
<dbReference type="InterPro" id="IPR003593">
    <property type="entry name" value="AAA+_ATPase"/>
</dbReference>
<keyword evidence="1" id="KW-0813">Transport</keyword>
<organism evidence="6 7">
    <name type="scientific">Herbaspirillum chlorophenolicum</name>
    <dbReference type="NCBI Taxonomy" id="211589"/>
    <lineage>
        <taxon>Bacteria</taxon>
        <taxon>Pseudomonadati</taxon>
        <taxon>Pseudomonadota</taxon>
        <taxon>Betaproteobacteria</taxon>
        <taxon>Burkholderiales</taxon>
        <taxon>Oxalobacteraceae</taxon>
        <taxon>Herbaspirillum</taxon>
    </lineage>
</organism>
<keyword evidence="3" id="KW-0547">Nucleotide-binding</keyword>
<feature type="domain" description="ABC transporter" evidence="5">
    <location>
        <begin position="7"/>
        <end position="248"/>
    </location>
</feature>
<evidence type="ECO:0000313" key="6">
    <source>
        <dbReference type="EMBL" id="MFJ3044838.1"/>
    </source>
</evidence>
<keyword evidence="4 6" id="KW-0067">ATP-binding</keyword>
<evidence type="ECO:0000259" key="5">
    <source>
        <dbReference type="PROSITE" id="PS50893"/>
    </source>
</evidence>
<keyword evidence="2" id="KW-1003">Cell membrane</keyword>
<protein>
    <submittedName>
        <fullName evidence="6">ABC transporter ATP-binding protein</fullName>
    </submittedName>
</protein>
<evidence type="ECO:0000256" key="1">
    <source>
        <dbReference type="ARBA" id="ARBA00022448"/>
    </source>
</evidence>
<dbReference type="SUPFAM" id="SSF52540">
    <property type="entry name" value="P-loop containing nucleoside triphosphate hydrolases"/>
    <property type="match status" value="1"/>
</dbReference>
<dbReference type="Proteomes" id="UP001617427">
    <property type="component" value="Unassembled WGS sequence"/>
</dbReference>
<name>A0ABW8EWZ7_9BURK</name>
<accession>A0ABW8EWZ7</accession>
<dbReference type="InterPro" id="IPR027417">
    <property type="entry name" value="P-loop_NTPase"/>
</dbReference>
<dbReference type="RefSeq" id="WP_402698339.1">
    <property type="nucleotide sequence ID" value="NZ_JBIUZV010000002.1"/>
</dbReference>
<dbReference type="Gene3D" id="3.40.50.300">
    <property type="entry name" value="P-loop containing nucleotide triphosphate hydrolases"/>
    <property type="match status" value="1"/>
</dbReference>
<evidence type="ECO:0000313" key="7">
    <source>
        <dbReference type="Proteomes" id="UP001617427"/>
    </source>
</evidence>
<dbReference type="InterPro" id="IPR051120">
    <property type="entry name" value="ABC_AA/LPS_Transport"/>
</dbReference>
<reference evidence="6 7" key="1">
    <citation type="submission" date="2024-10" db="EMBL/GenBank/DDBJ databases">
        <title>The Natural Products Discovery Center: Release of the First 8490 Sequenced Strains for Exploring Actinobacteria Biosynthetic Diversity.</title>
        <authorList>
            <person name="Kalkreuter E."/>
            <person name="Kautsar S.A."/>
            <person name="Yang D."/>
            <person name="Bader C.D."/>
            <person name="Teijaro C.N."/>
            <person name="Fluegel L."/>
            <person name="Davis C.M."/>
            <person name="Simpson J.R."/>
            <person name="Lauterbach L."/>
            <person name="Steele A.D."/>
            <person name="Gui C."/>
            <person name="Meng S."/>
            <person name="Li G."/>
            <person name="Viehrig K."/>
            <person name="Ye F."/>
            <person name="Su P."/>
            <person name="Kiefer A.F."/>
            <person name="Nichols A."/>
            <person name="Cepeda A.J."/>
            <person name="Yan W."/>
            <person name="Fan B."/>
            <person name="Jiang Y."/>
            <person name="Adhikari A."/>
            <person name="Zheng C.-J."/>
            <person name="Schuster L."/>
            <person name="Cowan T.M."/>
            <person name="Smanski M.J."/>
            <person name="Chevrette M.G."/>
            <person name="De Carvalho L.P.S."/>
            <person name="Shen B."/>
        </authorList>
    </citation>
    <scope>NUCLEOTIDE SEQUENCE [LARGE SCALE GENOMIC DNA]</scope>
    <source>
        <strain evidence="6 7">NPDC087045</strain>
    </source>
</reference>
<dbReference type="GO" id="GO:0005524">
    <property type="term" value="F:ATP binding"/>
    <property type="evidence" value="ECO:0007669"/>
    <property type="project" value="UniProtKB-KW"/>
</dbReference>
<dbReference type="PROSITE" id="PS50893">
    <property type="entry name" value="ABC_TRANSPORTER_2"/>
    <property type="match status" value="1"/>
</dbReference>
<evidence type="ECO:0000256" key="2">
    <source>
        <dbReference type="ARBA" id="ARBA00022475"/>
    </source>
</evidence>
<sequence length="253" mass="27541">MSASHSLELRGVRKAFGSTEVICGVDLQLREGERCALIGPNGAGKSSLFNLVSGRYTADGGSILLHGEDITRLAPQQINRMGLARSFQISSLFPRLSAFENVRCAVLWKLGYRYAFWRRIGRLHDAADRAAAVLDKVGLRSRAHLPAGELSYADQRALEVAVTIAADASVILLDEPTAGMNRAEAEAMVALIREVTAGKTLLMVEHDMEVVFDLADRIAVMDNGRVIACDDAHSIRANPDVQRLYLNRSSHAA</sequence>
<dbReference type="Pfam" id="PF00005">
    <property type="entry name" value="ABC_tran"/>
    <property type="match status" value="1"/>
</dbReference>
<gene>
    <name evidence="6" type="ORF">ACIPEN_03300</name>
</gene>
<dbReference type="PANTHER" id="PTHR45772:SF3">
    <property type="entry name" value="ABC TRANSPORTER ATP-BINDING PROTEIN"/>
    <property type="match status" value="1"/>
</dbReference>
<keyword evidence="7" id="KW-1185">Reference proteome</keyword>